<keyword evidence="1" id="KW-0282">Flagellum</keyword>
<keyword evidence="1" id="KW-0966">Cell projection</keyword>
<evidence type="ECO:0000313" key="2">
    <source>
        <dbReference type="Proteomes" id="UP001597214"/>
    </source>
</evidence>
<organism evidence="1 2">
    <name type="scientific">Bacillus salitolerans</name>
    <dbReference type="NCBI Taxonomy" id="1437434"/>
    <lineage>
        <taxon>Bacteria</taxon>
        <taxon>Bacillati</taxon>
        <taxon>Bacillota</taxon>
        <taxon>Bacilli</taxon>
        <taxon>Bacillales</taxon>
        <taxon>Bacillaceae</taxon>
        <taxon>Bacillus</taxon>
    </lineage>
</organism>
<protein>
    <submittedName>
        <fullName evidence="1">TIGR03826 family flagellar region protein</fullName>
    </submittedName>
</protein>
<evidence type="ECO:0000313" key="1">
    <source>
        <dbReference type="EMBL" id="MFD1736803.1"/>
    </source>
</evidence>
<proteinExistence type="predicted"/>
<dbReference type="InterPro" id="IPR022258">
    <property type="entry name" value="Flagellar_operon_YvyF"/>
</dbReference>
<dbReference type="RefSeq" id="WP_377927974.1">
    <property type="nucleotide sequence ID" value="NZ_JBHUEM010000011.1"/>
</dbReference>
<accession>A0ABW4LP14</accession>
<comment type="caution">
    <text evidence="1">The sequence shown here is derived from an EMBL/GenBank/DDBJ whole genome shotgun (WGS) entry which is preliminary data.</text>
</comment>
<keyword evidence="1" id="KW-0969">Cilium</keyword>
<sequence>MGELANCPICNSLFVQTEIHDVCRECYKNEEKLFQKVYDFIRKRENRMAKMPEVVEATEVDEELISKWIRKGKLKVSNFPNLGYKCERCGTYIQKGKLCNSCTMGIKSALTKLEEEEAKKKEKSRRTYFHD</sequence>
<dbReference type="NCBIfam" id="TIGR03826">
    <property type="entry name" value="YvyF"/>
    <property type="match status" value="1"/>
</dbReference>
<gene>
    <name evidence="1" type="ORF">ACFSCX_09510</name>
</gene>
<reference evidence="2" key="1">
    <citation type="journal article" date="2019" name="Int. J. Syst. Evol. Microbiol.">
        <title>The Global Catalogue of Microorganisms (GCM) 10K type strain sequencing project: providing services to taxonomists for standard genome sequencing and annotation.</title>
        <authorList>
            <consortium name="The Broad Institute Genomics Platform"/>
            <consortium name="The Broad Institute Genome Sequencing Center for Infectious Disease"/>
            <person name="Wu L."/>
            <person name="Ma J."/>
        </authorList>
    </citation>
    <scope>NUCLEOTIDE SEQUENCE [LARGE SCALE GENOMIC DNA]</scope>
    <source>
        <strain evidence="2">CCUG 49339</strain>
    </source>
</reference>
<keyword evidence="2" id="KW-1185">Reference proteome</keyword>
<dbReference type="Proteomes" id="UP001597214">
    <property type="component" value="Unassembled WGS sequence"/>
</dbReference>
<dbReference type="EMBL" id="JBHUEM010000011">
    <property type="protein sequence ID" value="MFD1736803.1"/>
    <property type="molecule type" value="Genomic_DNA"/>
</dbReference>
<name>A0ABW4LP14_9BACI</name>